<feature type="non-terminal residue" evidence="2">
    <location>
        <position position="1"/>
    </location>
</feature>
<proteinExistence type="predicted"/>
<protein>
    <submittedName>
        <fullName evidence="2">Uncharacterized protein</fullName>
    </submittedName>
</protein>
<feature type="non-terminal residue" evidence="2">
    <location>
        <position position="96"/>
    </location>
</feature>
<feature type="compositionally biased region" description="Basic and acidic residues" evidence="1">
    <location>
        <begin position="1"/>
        <end position="31"/>
    </location>
</feature>
<feature type="region of interest" description="Disordered" evidence="1">
    <location>
        <begin position="1"/>
        <end position="54"/>
    </location>
</feature>
<evidence type="ECO:0000256" key="1">
    <source>
        <dbReference type="SAM" id="MobiDB-lite"/>
    </source>
</evidence>
<sequence length="96" mass="10629">ERESADGRDRRARAGAERKRCSTRRGADRQAHARSRRGLDVLLPDSGGGRRGGANRVWARCRPGPEALFGDDQCRPRCSPTIIRAHLAGRRRSGLL</sequence>
<evidence type="ECO:0000313" key="2">
    <source>
        <dbReference type="EMBL" id="CAA9347269.1"/>
    </source>
</evidence>
<gene>
    <name evidence="2" type="ORF">AVDCRST_MAG68-4009</name>
</gene>
<organism evidence="2">
    <name type="scientific">uncultured Gemmatimonadota bacterium</name>
    <dbReference type="NCBI Taxonomy" id="203437"/>
    <lineage>
        <taxon>Bacteria</taxon>
        <taxon>Pseudomonadati</taxon>
        <taxon>Gemmatimonadota</taxon>
        <taxon>environmental samples</taxon>
    </lineage>
</organism>
<accession>A0A6J4M2C4</accession>
<reference evidence="2" key="1">
    <citation type="submission" date="2020-02" db="EMBL/GenBank/DDBJ databases">
        <authorList>
            <person name="Meier V. D."/>
        </authorList>
    </citation>
    <scope>NUCLEOTIDE SEQUENCE</scope>
    <source>
        <strain evidence="2">AVDCRST_MAG68</strain>
    </source>
</reference>
<dbReference type="EMBL" id="CADCTW010000161">
    <property type="protein sequence ID" value="CAA9347269.1"/>
    <property type="molecule type" value="Genomic_DNA"/>
</dbReference>
<dbReference type="AlphaFoldDB" id="A0A6J4M2C4"/>
<name>A0A6J4M2C4_9BACT</name>